<evidence type="ECO:0000313" key="1">
    <source>
        <dbReference type="EMBL" id="BAL88665.1"/>
    </source>
</evidence>
<dbReference type="HOGENOM" id="CLU_172607_0_0_11"/>
<sequence>MTTGEVGYSHLFRGVEVNVHETTGDGPLTLCFADGSSTGAEILDDVLTVEPYVTAAGTRIPAKVWPIAERSWSLDRMMLKLGARLPS</sequence>
<dbReference type="AlphaFoldDB" id="I0H6M8"/>
<dbReference type="KEGG" id="ams:AMIS_34450"/>
<dbReference type="OrthoDB" id="8944071at2"/>
<dbReference type="EMBL" id="AP012319">
    <property type="protein sequence ID" value="BAL88665.1"/>
    <property type="molecule type" value="Genomic_DNA"/>
</dbReference>
<dbReference type="PATRIC" id="fig|512565.3.peg.3442"/>
<accession>I0H6M8</accession>
<organism evidence="1 2">
    <name type="scientific">Actinoplanes missouriensis (strain ATCC 14538 / DSM 43046 / CBS 188.64 / JCM 3121 / NBRC 102363 / NCIMB 12654 / NRRL B-3342 / UNCC 431)</name>
    <dbReference type="NCBI Taxonomy" id="512565"/>
    <lineage>
        <taxon>Bacteria</taxon>
        <taxon>Bacillati</taxon>
        <taxon>Actinomycetota</taxon>
        <taxon>Actinomycetes</taxon>
        <taxon>Micromonosporales</taxon>
        <taxon>Micromonosporaceae</taxon>
        <taxon>Actinoplanes</taxon>
    </lineage>
</organism>
<keyword evidence="2" id="KW-1185">Reference proteome</keyword>
<gene>
    <name evidence="1" type="ordered locus">AMIS_34450</name>
</gene>
<name>I0H6M8_ACTM4</name>
<protein>
    <submittedName>
        <fullName evidence="1">Uncharacterized protein</fullName>
    </submittedName>
</protein>
<dbReference type="RefSeq" id="WP_014443560.1">
    <property type="nucleotide sequence ID" value="NC_017093.1"/>
</dbReference>
<dbReference type="eggNOG" id="ENOG5032EVS">
    <property type="taxonomic scope" value="Bacteria"/>
</dbReference>
<evidence type="ECO:0000313" key="2">
    <source>
        <dbReference type="Proteomes" id="UP000007882"/>
    </source>
</evidence>
<dbReference type="Proteomes" id="UP000007882">
    <property type="component" value="Chromosome"/>
</dbReference>
<reference evidence="1 2" key="1">
    <citation type="submission" date="2012-02" db="EMBL/GenBank/DDBJ databases">
        <title>Complete genome sequence of Actinoplanes missouriensis 431 (= NBRC 102363).</title>
        <authorList>
            <person name="Ohnishi Y."/>
            <person name="Ishikawa J."/>
            <person name="Sekine M."/>
            <person name="Hosoyama A."/>
            <person name="Harada T."/>
            <person name="Narita H."/>
            <person name="Hata T."/>
            <person name="Konno Y."/>
            <person name="Tutikane K."/>
            <person name="Fujita N."/>
            <person name="Horinouchi S."/>
            <person name="Hayakawa M."/>
        </authorList>
    </citation>
    <scope>NUCLEOTIDE SEQUENCE [LARGE SCALE GENOMIC DNA]</scope>
    <source>
        <strain evidence="2">ATCC 14538 / DSM 43046 / CBS 188.64 / JCM 3121 / NBRC 102363 / NCIMB 12654 / NRRL B-3342 / UNCC 431</strain>
    </source>
</reference>
<dbReference type="STRING" id="512565.AMIS_34450"/>
<proteinExistence type="predicted"/>